<dbReference type="Pfam" id="PF06577">
    <property type="entry name" value="EipA"/>
    <property type="match status" value="1"/>
</dbReference>
<feature type="signal peptide" evidence="1">
    <location>
        <begin position="1"/>
        <end position="19"/>
    </location>
</feature>
<keyword evidence="3" id="KW-1185">Reference proteome</keyword>
<gene>
    <name evidence="2" type="ORF">FJQ54_09080</name>
</gene>
<sequence length="203" mass="21075">MVRLFSALLIAAAPAAALAQAEAPAPVPAPPPSDGSFKGDAQAAAYEIGEITAAADGAFGEATEGVAMVVQKVFADLGKPTAYIVGREGSGAFIVGLRYGSGKLFSKIEGERPVYWTGPSVGPDVGGDASRSFVLVYNLHDSEELYQRFPAVEGKAYLIGGVSANYHQRGNIILVPIRLGAGWRLGANVGYLKYTKGGSVIPF</sequence>
<keyword evidence="1" id="KW-0732">Signal</keyword>
<dbReference type="OrthoDB" id="9796051at2"/>
<dbReference type="AlphaFoldDB" id="A0A501XLD2"/>
<evidence type="ECO:0000313" key="2">
    <source>
        <dbReference type="EMBL" id="TPE61229.1"/>
    </source>
</evidence>
<evidence type="ECO:0000313" key="3">
    <source>
        <dbReference type="Proteomes" id="UP000319897"/>
    </source>
</evidence>
<protein>
    <submittedName>
        <fullName evidence="2">DUF1134 domain-containing protein</fullName>
    </submittedName>
</protein>
<feature type="chain" id="PRO_5021370845" evidence="1">
    <location>
        <begin position="20"/>
        <end position="203"/>
    </location>
</feature>
<dbReference type="InterPro" id="IPR008325">
    <property type="entry name" value="EipA-like"/>
</dbReference>
<proteinExistence type="predicted"/>
<name>A0A501XLD2_9SPHN</name>
<comment type="caution">
    <text evidence="2">The sequence shown here is derived from an EMBL/GenBank/DDBJ whole genome shotgun (WGS) entry which is preliminary data.</text>
</comment>
<evidence type="ECO:0000256" key="1">
    <source>
        <dbReference type="SAM" id="SignalP"/>
    </source>
</evidence>
<organism evidence="2 3">
    <name type="scientific">Sandaracinobacter neustonicus</name>
    <dbReference type="NCBI Taxonomy" id="1715348"/>
    <lineage>
        <taxon>Bacteria</taxon>
        <taxon>Pseudomonadati</taxon>
        <taxon>Pseudomonadota</taxon>
        <taxon>Alphaproteobacteria</taxon>
        <taxon>Sphingomonadales</taxon>
        <taxon>Sphingosinicellaceae</taxon>
        <taxon>Sandaracinobacter</taxon>
    </lineage>
</organism>
<dbReference type="EMBL" id="VFSU01000024">
    <property type="protein sequence ID" value="TPE61229.1"/>
    <property type="molecule type" value="Genomic_DNA"/>
</dbReference>
<dbReference type="Proteomes" id="UP000319897">
    <property type="component" value="Unassembled WGS sequence"/>
</dbReference>
<accession>A0A501XLD2</accession>
<reference evidence="2 3" key="1">
    <citation type="submission" date="2019-06" db="EMBL/GenBank/DDBJ databases">
        <authorList>
            <person name="Lee I."/>
            <person name="Jang G.I."/>
            <person name="Hwang C.Y."/>
        </authorList>
    </citation>
    <scope>NUCLEOTIDE SEQUENCE [LARGE SCALE GENOMIC DNA]</scope>
    <source>
        <strain evidence="2 3">PAMC 28131</strain>
    </source>
</reference>